<reference evidence="1" key="1">
    <citation type="journal article" date="2020" name="Nature">
        <title>Giant virus diversity and host interactions through global metagenomics.</title>
        <authorList>
            <person name="Schulz F."/>
            <person name="Roux S."/>
            <person name="Paez-Espino D."/>
            <person name="Jungbluth S."/>
            <person name="Walsh D.A."/>
            <person name="Denef V.J."/>
            <person name="McMahon K.D."/>
            <person name="Konstantinidis K.T."/>
            <person name="Eloe-Fadrosh E.A."/>
            <person name="Kyrpides N.C."/>
            <person name="Woyke T."/>
        </authorList>
    </citation>
    <scope>NUCLEOTIDE SEQUENCE</scope>
    <source>
        <strain evidence="1">GVMAG-M-3300021079-18</strain>
    </source>
</reference>
<name>A0A6C0CGA5_9ZZZZ</name>
<dbReference type="AlphaFoldDB" id="A0A6C0CGA5"/>
<dbReference type="EMBL" id="MN739412">
    <property type="protein sequence ID" value="QHT03471.1"/>
    <property type="molecule type" value="Genomic_DNA"/>
</dbReference>
<protein>
    <submittedName>
        <fullName evidence="1">Uncharacterized protein</fullName>
    </submittedName>
</protein>
<accession>A0A6C0CGA5</accession>
<proteinExistence type="predicted"/>
<organism evidence="1">
    <name type="scientific">viral metagenome</name>
    <dbReference type="NCBI Taxonomy" id="1070528"/>
    <lineage>
        <taxon>unclassified sequences</taxon>
        <taxon>metagenomes</taxon>
        <taxon>organismal metagenomes</taxon>
    </lineage>
</organism>
<sequence>MGATESKSCGEACSVRQLSERSQHIEKLVGESFTKQIDPLEMEHKIKIVSTKKEDLSKPLKAVATDFVVAEYFATTDTLYQFLALVHDVFDEALILYREQRNLTEHECFFMFKGGNILRVVAHEFLDELPEHANAEIRKFYEPFFKRSDNDFSILLNPDLDDYDAIFSEVTTLAYHLQNYIRSIFMTDLTRYFDFARYRPEFRQKIYSRWLPKFNAARQEGESEFIDISGASGRDRAMRYVNQDYGRDERKVASSDINREEQQLVITHNDALEFPDANGGKIAFNLTRTKVVFTLRQKDGGEFPVKGELIDVSVPHKTDGVIGHFFEELEENIATYKLDMTILGQQPLHFISGSLSYLMSDLENMLYIQSKYPWGDAKYGKRMNRLIYMYFIDIFIKVKTGPARVTILEDVKAFLDGDDKVRLPRDLAIHKLVVQIRKIRRELSQSDDFDEMVALILKNLDFLSETLQKVHDYCSTDGMVTAEEIYNGKSGSLI</sequence>
<evidence type="ECO:0000313" key="1">
    <source>
        <dbReference type="EMBL" id="QHT03471.1"/>
    </source>
</evidence>